<evidence type="ECO:0000256" key="2">
    <source>
        <dbReference type="ARBA" id="ARBA00005262"/>
    </source>
</evidence>
<feature type="transmembrane region" description="Helical" evidence="7">
    <location>
        <begin position="123"/>
        <end position="143"/>
    </location>
</feature>
<feature type="transmembrane region" description="Helical" evidence="7">
    <location>
        <begin position="380"/>
        <end position="403"/>
    </location>
</feature>
<comment type="similarity">
    <text evidence="2">Belongs to the chromate ion transporter (CHR) (TC 2.A.51) family.</text>
</comment>
<proteinExistence type="inferred from homology"/>
<dbReference type="EMBL" id="JARYGX010000013">
    <property type="protein sequence ID" value="MDH7452607.1"/>
    <property type="molecule type" value="Genomic_DNA"/>
</dbReference>
<keyword evidence="9" id="KW-1185">Reference proteome</keyword>
<keyword evidence="3" id="KW-1003">Cell membrane</keyword>
<evidence type="ECO:0000256" key="3">
    <source>
        <dbReference type="ARBA" id="ARBA00022475"/>
    </source>
</evidence>
<dbReference type="NCBIfam" id="TIGR00937">
    <property type="entry name" value="2A51"/>
    <property type="match status" value="1"/>
</dbReference>
<evidence type="ECO:0000313" key="8">
    <source>
        <dbReference type="EMBL" id="MDH7452607.1"/>
    </source>
</evidence>
<feature type="transmembrane region" description="Helical" evidence="7">
    <location>
        <begin position="208"/>
        <end position="226"/>
    </location>
</feature>
<dbReference type="PANTHER" id="PTHR33567:SF3">
    <property type="entry name" value="CHROMATE ION TRANSPORTER (EUROFUNG)"/>
    <property type="match status" value="1"/>
</dbReference>
<dbReference type="Pfam" id="PF02417">
    <property type="entry name" value="Chromate_transp"/>
    <property type="match status" value="2"/>
</dbReference>
<keyword evidence="5 7" id="KW-1133">Transmembrane helix</keyword>
<feature type="transmembrane region" description="Helical" evidence="7">
    <location>
        <begin position="340"/>
        <end position="360"/>
    </location>
</feature>
<feature type="transmembrane region" description="Helical" evidence="7">
    <location>
        <begin position="90"/>
        <end position="111"/>
    </location>
</feature>
<reference evidence="8" key="1">
    <citation type="journal article" date="2007" name="Int. J. Syst. Evol. Microbiol.">
        <title>Luteimonas composti sp. nov., a moderately thermophilic bacterium isolated from food waste.</title>
        <authorList>
            <person name="Young C.C."/>
            <person name="Kampfer P."/>
            <person name="Chen W.M."/>
            <person name="Yen W.S."/>
            <person name="Arun A.B."/>
            <person name="Lai W.A."/>
            <person name="Shen F.T."/>
            <person name="Rekha P.D."/>
            <person name="Lin K.Y."/>
            <person name="Chou J.H."/>
        </authorList>
    </citation>
    <scope>NUCLEOTIDE SEQUENCE</scope>
    <source>
        <strain evidence="8">CC-YY355</strain>
    </source>
</reference>
<dbReference type="InterPro" id="IPR003370">
    <property type="entry name" value="Chromate_transpt"/>
</dbReference>
<feature type="transmembrane region" description="Helical" evidence="7">
    <location>
        <begin position="155"/>
        <end position="188"/>
    </location>
</feature>
<reference evidence="8" key="2">
    <citation type="submission" date="2023-04" db="EMBL/GenBank/DDBJ databases">
        <authorList>
            <person name="Sun J.-Q."/>
        </authorList>
    </citation>
    <scope>NUCLEOTIDE SEQUENCE</scope>
    <source>
        <strain evidence="8">CC-YY355</strain>
    </source>
</reference>
<feature type="transmembrane region" description="Helical" evidence="7">
    <location>
        <begin position="307"/>
        <end position="328"/>
    </location>
</feature>
<feature type="transmembrane region" description="Helical" evidence="7">
    <location>
        <begin position="238"/>
        <end position="259"/>
    </location>
</feature>
<protein>
    <submittedName>
        <fullName evidence="8">Chromate efflux transporter</fullName>
    </submittedName>
</protein>
<evidence type="ECO:0000256" key="7">
    <source>
        <dbReference type="SAM" id="Phobius"/>
    </source>
</evidence>
<dbReference type="PIRSF" id="PIRSF004810">
    <property type="entry name" value="ChrA"/>
    <property type="match status" value="1"/>
</dbReference>
<dbReference type="Proteomes" id="UP001160550">
    <property type="component" value="Unassembled WGS sequence"/>
</dbReference>
<dbReference type="RefSeq" id="WP_280941813.1">
    <property type="nucleotide sequence ID" value="NZ_JARYGX010000013.1"/>
</dbReference>
<keyword evidence="4 7" id="KW-0812">Transmembrane</keyword>
<dbReference type="InterPro" id="IPR014047">
    <property type="entry name" value="Chr_Tranpt_l_chain"/>
</dbReference>
<accession>A0ABT6MPQ5</accession>
<sequence length="409" mass="41570">MAPAPDPQDCVARGSAREVFASFLRLGLTSFGGPVAHLGYLRRECVDRRGWLDDARFAQLVALCQFLPGPASSQLGFAIGLQRAGWRGGVAAFVGFTLPSALLMAGFALLLPSLSQQDWLVPALHGLKLLAVAVVAHGLAGMARTLTPDARRIGIAFAAAVLAIAVPGGLWPQLAAIAFGAAAGLLLCRAPDPATTGAAVAPPARARAVPWLLAMWVCLLAFALAHPPGSVPDARSTFAAFYRAGSLVFGGGHVVLPLLHEAVVAPGWLEADRFLAGYGASQAVPGPMFTISAFLGASLPGAGPGGAGAAIALAAIFLPGLLLVAALLPLQARLMAVPSAARVVAGINAAVVGLLAAALYDPLWREGVRGPIDLLVATVALVLLASGRVPVLLVVAWCVLAALGRATLA</sequence>
<dbReference type="PANTHER" id="PTHR33567">
    <property type="entry name" value="CHROMATE ION TRANSPORTER (EUROFUNG)"/>
    <property type="match status" value="1"/>
</dbReference>
<organism evidence="8 9">
    <name type="scientific">Luteimonas composti</name>
    <dbReference type="NCBI Taxonomy" id="398257"/>
    <lineage>
        <taxon>Bacteria</taxon>
        <taxon>Pseudomonadati</taxon>
        <taxon>Pseudomonadota</taxon>
        <taxon>Gammaproteobacteria</taxon>
        <taxon>Lysobacterales</taxon>
        <taxon>Lysobacteraceae</taxon>
        <taxon>Luteimonas</taxon>
    </lineage>
</organism>
<evidence type="ECO:0000256" key="4">
    <source>
        <dbReference type="ARBA" id="ARBA00022692"/>
    </source>
</evidence>
<evidence type="ECO:0000256" key="5">
    <source>
        <dbReference type="ARBA" id="ARBA00022989"/>
    </source>
</evidence>
<evidence type="ECO:0000256" key="1">
    <source>
        <dbReference type="ARBA" id="ARBA00004651"/>
    </source>
</evidence>
<keyword evidence="6 7" id="KW-0472">Membrane</keyword>
<gene>
    <name evidence="8" type="primary">chrA</name>
    <name evidence="8" type="ORF">QF205_05840</name>
</gene>
<evidence type="ECO:0000256" key="6">
    <source>
        <dbReference type="ARBA" id="ARBA00023136"/>
    </source>
</evidence>
<name>A0ABT6MPQ5_9GAMM</name>
<comment type="caution">
    <text evidence="8">The sequence shown here is derived from an EMBL/GenBank/DDBJ whole genome shotgun (WGS) entry which is preliminary data.</text>
</comment>
<comment type="subcellular location">
    <subcellularLocation>
        <location evidence="1">Cell membrane</location>
        <topology evidence="1">Multi-pass membrane protein</topology>
    </subcellularLocation>
</comment>
<evidence type="ECO:0000313" key="9">
    <source>
        <dbReference type="Proteomes" id="UP001160550"/>
    </source>
</evidence>